<gene>
    <name evidence="1" type="ORF">A9K55_007173</name>
</gene>
<reference evidence="1 2" key="1">
    <citation type="journal article" date="2017" name="BMC Genomics">
        <title>Chromosome level assembly and secondary metabolite potential of the parasitic fungus Cordyceps militaris.</title>
        <authorList>
            <person name="Kramer G.J."/>
            <person name="Nodwell J.R."/>
        </authorList>
    </citation>
    <scope>NUCLEOTIDE SEQUENCE [LARGE SCALE GENOMIC DNA]</scope>
    <source>
        <strain evidence="1 2">ATCC 34164</strain>
    </source>
</reference>
<dbReference type="InterPro" id="IPR011009">
    <property type="entry name" value="Kinase-like_dom_sf"/>
</dbReference>
<dbReference type="PANTHER" id="PTHR21310:SF37">
    <property type="entry name" value="AMINOGLYCOSIDE PHOSPHOTRANSFERASE DOMAIN-CONTAINING PROTEIN"/>
    <property type="match status" value="1"/>
</dbReference>
<accession>A0A2H4SKQ0</accession>
<dbReference type="InterPro" id="IPR051678">
    <property type="entry name" value="AGP_Transferase"/>
</dbReference>
<organism evidence="1 2">
    <name type="scientific">Cordyceps militaris</name>
    <name type="common">Caterpillar fungus</name>
    <name type="synonym">Clavaria militaris</name>
    <dbReference type="NCBI Taxonomy" id="73501"/>
    <lineage>
        <taxon>Eukaryota</taxon>
        <taxon>Fungi</taxon>
        <taxon>Dikarya</taxon>
        <taxon>Ascomycota</taxon>
        <taxon>Pezizomycotina</taxon>
        <taxon>Sordariomycetes</taxon>
        <taxon>Hypocreomycetidae</taxon>
        <taxon>Hypocreales</taxon>
        <taxon>Cordycipitaceae</taxon>
        <taxon>Cordyceps</taxon>
    </lineage>
</organism>
<name>A0A2H4SKQ0_CORMI</name>
<evidence type="ECO:0000313" key="1">
    <source>
        <dbReference type="EMBL" id="ATY63678.1"/>
    </source>
</evidence>
<dbReference type="GO" id="GO:0016740">
    <property type="term" value="F:transferase activity"/>
    <property type="evidence" value="ECO:0007669"/>
    <property type="project" value="UniProtKB-KW"/>
</dbReference>
<dbReference type="OrthoDB" id="3645574at2759"/>
<keyword evidence="1" id="KW-0808">Transferase</keyword>
<evidence type="ECO:0000313" key="2">
    <source>
        <dbReference type="Proteomes" id="UP000323067"/>
    </source>
</evidence>
<dbReference type="OMA" id="ALFKIFY"/>
<protein>
    <submittedName>
        <fullName evidence="1">Phosphotransferase family</fullName>
    </submittedName>
</protein>
<sequence>MATRSLLSGPITATDAKARSSNILHALQYPSQKDAFYKRIEGHRTLIAEVVAHHLGTKPSDIDISPQDYWRHGSFNLCVPIAVRAHQSAQPKIPEHVFIRFPLPYRVGEAGRPGNSDEKLNCEAATYAWLQENCPSIPIPRLYGFGLSTNRRFTHLELLPWWSRCLQHLRRFVLAALRFQQPSSYVHHSSSRFAALDVGYLIIETITADRGEMLSESWDDHRGCTRLRTNLQRDLSRILISLSRISLPRIGSFRLDCNGYLHLANRPLNVQSIMHENEGLPLDISRDTTFPSVTEFVLSCLTTFDNRLLYQPNSITSREDALDQMSGLAVARSIFPQLFRHDLSNGPFMLSLTDLHKSNIFVDKDWRITCIIDLEFACSLPVEFLESPSCWLDVEMVHEMAPDDFAPKHAEFLEHLRHEEKLQNYQDRESLSSIMEQTWKNGTFWFTLALRDPIAFNQIMYDNILASYFAITANELSKADYSLAALTWRPNISDIIDRKLRDQEKYQKELDQVFEDPT</sequence>
<proteinExistence type="predicted"/>
<dbReference type="VEuPathDB" id="FungiDB:CCM_07841"/>
<dbReference type="SUPFAM" id="SSF56112">
    <property type="entry name" value="Protein kinase-like (PK-like)"/>
    <property type="match status" value="1"/>
</dbReference>
<dbReference type="EMBL" id="CP023324">
    <property type="protein sequence ID" value="ATY63678.1"/>
    <property type="molecule type" value="Genomic_DNA"/>
</dbReference>
<dbReference type="Proteomes" id="UP000323067">
    <property type="component" value="Chromosome vii"/>
</dbReference>
<dbReference type="VEuPathDB" id="FungiDB:A9K55_007173"/>
<dbReference type="AlphaFoldDB" id="A0A2H4SKQ0"/>
<dbReference type="PANTHER" id="PTHR21310">
    <property type="entry name" value="AMINOGLYCOSIDE PHOSPHOTRANSFERASE-RELATED-RELATED"/>
    <property type="match status" value="1"/>
</dbReference>